<dbReference type="SUPFAM" id="SSF103506">
    <property type="entry name" value="Mitochondrial carrier"/>
    <property type="match status" value="1"/>
</dbReference>
<protein>
    <submittedName>
        <fullName evidence="9">Mitochondrial substrate carrier family protein</fullName>
    </submittedName>
</protein>
<sequence>MTSTENNNNNSNNIHDGKSEKEHADAIHSQHFKTELIAGAMSGALTRCIVAPLDVVKIRFQLQKHDTSHAHQSAVYKSTLQQEYSGVFQTLSKITREEGYRALWKGNLTAEILWISYGAAQFACYSSLNRILDENYTKNICKDEHYKPPPIISLVSGGLSSAAATLLSYPFDTIRTNIVSKKHHVSIYETLKELEKTRSIYNGVGSSLLQIVPLMALQFTFYETLKHTWINLRTNHGNASTQTAKADPVGQFICGGLSGAMSKFLVLPLDVIKKRLQVSKGSTMHYTITTMYRYEGWKSFFKGAIPSLIKAGCSSSLSFMFNNTTTQILKN</sequence>
<dbReference type="GO" id="GO:0055085">
    <property type="term" value="P:transmembrane transport"/>
    <property type="evidence" value="ECO:0007669"/>
    <property type="project" value="InterPro"/>
</dbReference>
<keyword evidence="3 6" id="KW-0812">Transmembrane</keyword>
<evidence type="ECO:0000256" key="8">
    <source>
        <dbReference type="SAM" id="MobiDB-lite"/>
    </source>
</evidence>
<evidence type="ECO:0000313" key="10">
    <source>
        <dbReference type="Proteomes" id="UP000007797"/>
    </source>
</evidence>
<gene>
    <name evidence="9" type="primary">mcfK</name>
    <name evidence="9" type="ORF">DFA_01570</name>
</gene>
<evidence type="ECO:0000256" key="4">
    <source>
        <dbReference type="ARBA" id="ARBA00022737"/>
    </source>
</evidence>
<dbReference type="OrthoDB" id="18574at2759"/>
<evidence type="ECO:0000256" key="2">
    <source>
        <dbReference type="ARBA" id="ARBA00022448"/>
    </source>
</evidence>
<dbReference type="InterPro" id="IPR023395">
    <property type="entry name" value="MCP_dom_sf"/>
</dbReference>
<feature type="repeat" description="Solcar" evidence="6">
    <location>
        <begin position="30"/>
        <end position="131"/>
    </location>
</feature>
<dbReference type="InterPro" id="IPR018108">
    <property type="entry name" value="MCP_transmembrane"/>
</dbReference>
<evidence type="ECO:0000256" key="1">
    <source>
        <dbReference type="ARBA" id="ARBA00004141"/>
    </source>
</evidence>
<evidence type="ECO:0000256" key="6">
    <source>
        <dbReference type="PROSITE-ProRule" id="PRU00282"/>
    </source>
</evidence>
<dbReference type="OMA" id="MYVCYGA"/>
<feature type="repeat" description="Solcar" evidence="6">
    <location>
        <begin position="246"/>
        <end position="328"/>
    </location>
</feature>
<feature type="compositionally biased region" description="Low complexity" evidence="8">
    <location>
        <begin position="1"/>
        <end position="13"/>
    </location>
</feature>
<reference evidence="10" key="1">
    <citation type="journal article" date="2011" name="Genome Res.">
        <title>Phylogeny-wide analysis of social amoeba genomes highlights ancient origins for complex intercellular communication.</title>
        <authorList>
            <person name="Heidel A.J."/>
            <person name="Lawal H.M."/>
            <person name="Felder M."/>
            <person name="Schilde C."/>
            <person name="Helps N.R."/>
            <person name="Tunggal B."/>
            <person name="Rivero F."/>
            <person name="John U."/>
            <person name="Schleicher M."/>
            <person name="Eichinger L."/>
            <person name="Platzer M."/>
            <person name="Noegel A.A."/>
            <person name="Schaap P."/>
            <person name="Gloeckner G."/>
        </authorList>
    </citation>
    <scope>NUCLEOTIDE SEQUENCE [LARGE SCALE GENOMIC DNA]</scope>
    <source>
        <strain evidence="10">SH3</strain>
    </source>
</reference>
<organism evidence="9 10">
    <name type="scientific">Cavenderia fasciculata</name>
    <name type="common">Slime mold</name>
    <name type="synonym">Dictyostelium fasciculatum</name>
    <dbReference type="NCBI Taxonomy" id="261658"/>
    <lineage>
        <taxon>Eukaryota</taxon>
        <taxon>Amoebozoa</taxon>
        <taxon>Evosea</taxon>
        <taxon>Eumycetozoa</taxon>
        <taxon>Dictyostelia</taxon>
        <taxon>Acytosteliales</taxon>
        <taxon>Cavenderiaceae</taxon>
        <taxon>Cavenderia</taxon>
    </lineage>
</organism>
<dbReference type="Gene3D" id="1.50.40.10">
    <property type="entry name" value="Mitochondrial carrier domain"/>
    <property type="match status" value="1"/>
</dbReference>
<accession>F4PTG2</accession>
<keyword evidence="4" id="KW-0677">Repeat</keyword>
<dbReference type="Pfam" id="PF00153">
    <property type="entry name" value="Mito_carr"/>
    <property type="match status" value="3"/>
</dbReference>
<evidence type="ECO:0000256" key="7">
    <source>
        <dbReference type="RuleBase" id="RU000488"/>
    </source>
</evidence>
<feature type="repeat" description="Solcar" evidence="6">
    <location>
        <begin position="148"/>
        <end position="228"/>
    </location>
</feature>
<keyword evidence="2 7" id="KW-0813">Transport</keyword>
<dbReference type="EMBL" id="GL883010">
    <property type="protein sequence ID" value="EGG21684.1"/>
    <property type="molecule type" value="Genomic_DNA"/>
</dbReference>
<dbReference type="GO" id="GO:0016020">
    <property type="term" value="C:membrane"/>
    <property type="evidence" value="ECO:0007669"/>
    <property type="project" value="UniProtKB-SubCell"/>
</dbReference>
<dbReference type="GeneID" id="14872630"/>
<comment type="subcellular location">
    <subcellularLocation>
        <location evidence="1">Membrane</location>
        <topology evidence="1">Multi-pass membrane protein</topology>
    </subcellularLocation>
</comment>
<evidence type="ECO:0000313" key="9">
    <source>
        <dbReference type="EMBL" id="EGG21684.1"/>
    </source>
</evidence>
<proteinExistence type="inferred from homology"/>
<feature type="compositionally biased region" description="Basic and acidic residues" evidence="8">
    <location>
        <begin position="15"/>
        <end position="25"/>
    </location>
</feature>
<comment type="similarity">
    <text evidence="7">Belongs to the mitochondrial carrier (TC 2.A.29) family.</text>
</comment>
<dbReference type="KEGG" id="dfa:DFA_01570"/>
<dbReference type="InterPro" id="IPR002067">
    <property type="entry name" value="MCP"/>
</dbReference>
<feature type="region of interest" description="Disordered" evidence="8">
    <location>
        <begin position="1"/>
        <end position="25"/>
    </location>
</feature>
<keyword evidence="10" id="KW-1185">Reference proteome</keyword>
<dbReference type="PRINTS" id="PR00926">
    <property type="entry name" value="MITOCARRIER"/>
</dbReference>
<dbReference type="STRING" id="1054147.F4PTG2"/>
<dbReference type="RefSeq" id="XP_004359534.1">
    <property type="nucleotide sequence ID" value="XM_004359477.1"/>
</dbReference>
<dbReference type="PANTHER" id="PTHR24089">
    <property type="entry name" value="SOLUTE CARRIER FAMILY 25"/>
    <property type="match status" value="1"/>
</dbReference>
<dbReference type="AlphaFoldDB" id="F4PTG2"/>
<dbReference type="PROSITE" id="PS50920">
    <property type="entry name" value="SOLCAR"/>
    <property type="match status" value="3"/>
</dbReference>
<name>F4PTG2_CACFS</name>
<keyword evidence="5 6" id="KW-0472">Membrane</keyword>
<evidence type="ECO:0000256" key="5">
    <source>
        <dbReference type="ARBA" id="ARBA00023136"/>
    </source>
</evidence>
<dbReference type="Proteomes" id="UP000007797">
    <property type="component" value="Unassembled WGS sequence"/>
</dbReference>
<evidence type="ECO:0000256" key="3">
    <source>
        <dbReference type="ARBA" id="ARBA00022692"/>
    </source>
</evidence>